<proteinExistence type="predicted"/>
<keyword evidence="3" id="KW-1185">Reference proteome</keyword>
<dbReference type="Proteomes" id="UP001219525">
    <property type="component" value="Unassembled WGS sequence"/>
</dbReference>
<comment type="caution">
    <text evidence="2">The sequence shown here is derived from an EMBL/GenBank/DDBJ whole genome shotgun (WGS) entry which is preliminary data.</text>
</comment>
<name>A0AAD6VFE0_9AGAR</name>
<dbReference type="AlphaFoldDB" id="A0AAD6VFE0"/>
<feature type="region of interest" description="Disordered" evidence="1">
    <location>
        <begin position="1"/>
        <end position="29"/>
    </location>
</feature>
<dbReference type="Gene3D" id="1.20.930.20">
    <property type="entry name" value="Adaptor protein Cbl, N-terminal domain"/>
    <property type="match status" value="1"/>
</dbReference>
<gene>
    <name evidence="2" type="ORF">GGX14DRAFT_633854</name>
</gene>
<evidence type="ECO:0000256" key="1">
    <source>
        <dbReference type="SAM" id="MobiDB-lite"/>
    </source>
</evidence>
<evidence type="ECO:0000313" key="3">
    <source>
        <dbReference type="Proteomes" id="UP001219525"/>
    </source>
</evidence>
<reference evidence="2" key="1">
    <citation type="submission" date="2023-03" db="EMBL/GenBank/DDBJ databases">
        <title>Massive genome expansion in bonnet fungi (Mycena s.s.) driven by repeated elements and novel gene families across ecological guilds.</title>
        <authorList>
            <consortium name="Lawrence Berkeley National Laboratory"/>
            <person name="Harder C.B."/>
            <person name="Miyauchi S."/>
            <person name="Viragh M."/>
            <person name="Kuo A."/>
            <person name="Thoen E."/>
            <person name="Andreopoulos B."/>
            <person name="Lu D."/>
            <person name="Skrede I."/>
            <person name="Drula E."/>
            <person name="Henrissat B."/>
            <person name="Morin E."/>
            <person name="Kohler A."/>
            <person name="Barry K."/>
            <person name="LaButti K."/>
            <person name="Morin E."/>
            <person name="Salamov A."/>
            <person name="Lipzen A."/>
            <person name="Mereny Z."/>
            <person name="Hegedus B."/>
            <person name="Baldrian P."/>
            <person name="Stursova M."/>
            <person name="Weitz H."/>
            <person name="Taylor A."/>
            <person name="Grigoriev I.V."/>
            <person name="Nagy L.G."/>
            <person name="Martin F."/>
            <person name="Kauserud H."/>
        </authorList>
    </citation>
    <scope>NUCLEOTIDE SEQUENCE</scope>
    <source>
        <strain evidence="2">9144</strain>
    </source>
</reference>
<protein>
    <submittedName>
        <fullName evidence="2">Uncharacterized protein</fullName>
    </submittedName>
</protein>
<dbReference type="GO" id="GO:0007166">
    <property type="term" value="P:cell surface receptor signaling pathway"/>
    <property type="evidence" value="ECO:0007669"/>
    <property type="project" value="InterPro"/>
</dbReference>
<sequence length="173" mass="18936">MSPTSYNAKPPPASRAGAGTMPKSASPSNSDWLGPSLLAARTMVAASENAPVPFGVFGTILIVLETIDKVKKNRESLKQLCGNVIKIMKIVESHLVFCEDVELSKLENLCADLESTLQEILHALKKRQSKPKGVRGHFKELLYSSDIAGEIVDYEKKIQELQLSFMILARGKP</sequence>
<dbReference type="EMBL" id="JARJCW010000034">
    <property type="protein sequence ID" value="KAJ7208260.1"/>
    <property type="molecule type" value="Genomic_DNA"/>
</dbReference>
<organism evidence="2 3">
    <name type="scientific">Mycena pura</name>
    <dbReference type="NCBI Taxonomy" id="153505"/>
    <lineage>
        <taxon>Eukaryota</taxon>
        <taxon>Fungi</taxon>
        <taxon>Dikarya</taxon>
        <taxon>Basidiomycota</taxon>
        <taxon>Agaricomycotina</taxon>
        <taxon>Agaricomycetes</taxon>
        <taxon>Agaricomycetidae</taxon>
        <taxon>Agaricales</taxon>
        <taxon>Marasmiineae</taxon>
        <taxon>Mycenaceae</taxon>
        <taxon>Mycena</taxon>
    </lineage>
</organism>
<dbReference type="CDD" id="cd21037">
    <property type="entry name" value="MLKL_NTD"/>
    <property type="match status" value="1"/>
</dbReference>
<dbReference type="InterPro" id="IPR036537">
    <property type="entry name" value="Adaptor_Cbl_N_dom_sf"/>
</dbReference>
<accession>A0AAD6VFE0</accession>
<evidence type="ECO:0000313" key="2">
    <source>
        <dbReference type="EMBL" id="KAJ7208260.1"/>
    </source>
</evidence>
<dbReference type="InterPro" id="IPR059179">
    <property type="entry name" value="MLKL-like_MCAfunc"/>
</dbReference>